<reference evidence="1" key="1">
    <citation type="submission" date="2023-11" db="EMBL/GenBank/DDBJ databases">
        <authorList>
            <person name="Poullet M."/>
        </authorList>
    </citation>
    <scope>NUCLEOTIDE SEQUENCE</scope>
    <source>
        <strain evidence="1">E1834</strain>
    </source>
</reference>
<accession>A0ACB0XSZ3</accession>
<dbReference type="EMBL" id="CAVMJV010000002">
    <property type="protein sequence ID" value="CAK5015734.1"/>
    <property type="molecule type" value="Genomic_DNA"/>
</dbReference>
<evidence type="ECO:0000313" key="2">
    <source>
        <dbReference type="Proteomes" id="UP001497535"/>
    </source>
</evidence>
<comment type="caution">
    <text evidence="1">The sequence shown here is derived from an EMBL/GenBank/DDBJ whole genome shotgun (WGS) entry which is preliminary data.</text>
</comment>
<organism evidence="1 2">
    <name type="scientific">Meloidogyne enterolobii</name>
    <name type="common">Root-knot nematode worm</name>
    <name type="synonym">Meloidogyne mayaguensis</name>
    <dbReference type="NCBI Taxonomy" id="390850"/>
    <lineage>
        <taxon>Eukaryota</taxon>
        <taxon>Metazoa</taxon>
        <taxon>Ecdysozoa</taxon>
        <taxon>Nematoda</taxon>
        <taxon>Chromadorea</taxon>
        <taxon>Rhabditida</taxon>
        <taxon>Tylenchina</taxon>
        <taxon>Tylenchomorpha</taxon>
        <taxon>Tylenchoidea</taxon>
        <taxon>Meloidogynidae</taxon>
        <taxon>Meloidogyninae</taxon>
        <taxon>Meloidogyne</taxon>
    </lineage>
</organism>
<proteinExistence type="predicted"/>
<dbReference type="Proteomes" id="UP001497535">
    <property type="component" value="Unassembled WGS sequence"/>
</dbReference>
<evidence type="ECO:0000313" key="1">
    <source>
        <dbReference type="EMBL" id="CAK5015734.1"/>
    </source>
</evidence>
<keyword evidence="2" id="KW-1185">Reference proteome</keyword>
<sequence>MATAISNIFKDDKGNPSQTIYDILRTYSISLITCINPISAGINSIILFTSK</sequence>
<name>A0ACB0XSZ3_MELEN</name>
<gene>
    <name evidence="1" type="ORF">MENTE1834_LOCUS3096</name>
</gene>
<protein>
    <submittedName>
        <fullName evidence="1">Uncharacterized protein</fullName>
    </submittedName>
</protein>